<evidence type="ECO:0000313" key="2">
    <source>
        <dbReference type="EMBL" id="GFQ85956.1"/>
    </source>
</evidence>
<keyword evidence="3" id="KW-1185">Reference proteome</keyword>
<feature type="region of interest" description="Disordered" evidence="1">
    <location>
        <begin position="60"/>
        <end position="104"/>
    </location>
</feature>
<dbReference type="AlphaFoldDB" id="A0A8X6KVM2"/>
<sequence length="104" mass="11933">MDGYQGEIPRNISTLFRYEPKRLVANTSEPSVNCIARGSARALTNVDPFWKVFLRERAPNRETGTWSRSKSSGGECEWRREQQTKRSEPLRPKRKVKKSAPGNP</sequence>
<dbReference type="EMBL" id="BMAO01023003">
    <property type="protein sequence ID" value="GFQ85956.1"/>
    <property type="molecule type" value="Genomic_DNA"/>
</dbReference>
<name>A0A8X6KVM2_TRICU</name>
<dbReference type="Proteomes" id="UP000887116">
    <property type="component" value="Unassembled WGS sequence"/>
</dbReference>
<evidence type="ECO:0000256" key="1">
    <source>
        <dbReference type="SAM" id="MobiDB-lite"/>
    </source>
</evidence>
<evidence type="ECO:0000313" key="3">
    <source>
        <dbReference type="Proteomes" id="UP000887116"/>
    </source>
</evidence>
<feature type="compositionally biased region" description="Polar residues" evidence="1">
    <location>
        <begin position="62"/>
        <end position="72"/>
    </location>
</feature>
<accession>A0A8X6KVM2</accession>
<proteinExistence type="predicted"/>
<feature type="compositionally biased region" description="Basic and acidic residues" evidence="1">
    <location>
        <begin position="76"/>
        <end position="91"/>
    </location>
</feature>
<reference evidence="2" key="1">
    <citation type="submission" date="2020-07" db="EMBL/GenBank/DDBJ databases">
        <title>Multicomponent nature underlies the extraordinary mechanical properties of spider dragline silk.</title>
        <authorList>
            <person name="Kono N."/>
            <person name="Nakamura H."/>
            <person name="Mori M."/>
            <person name="Yoshida Y."/>
            <person name="Ohtoshi R."/>
            <person name="Malay A.D."/>
            <person name="Moran D.A.P."/>
            <person name="Tomita M."/>
            <person name="Numata K."/>
            <person name="Arakawa K."/>
        </authorList>
    </citation>
    <scope>NUCLEOTIDE SEQUENCE</scope>
</reference>
<organism evidence="2 3">
    <name type="scientific">Trichonephila clavata</name>
    <name type="common">Joro spider</name>
    <name type="synonym">Nephila clavata</name>
    <dbReference type="NCBI Taxonomy" id="2740835"/>
    <lineage>
        <taxon>Eukaryota</taxon>
        <taxon>Metazoa</taxon>
        <taxon>Ecdysozoa</taxon>
        <taxon>Arthropoda</taxon>
        <taxon>Chelicerata</taxon>
        <taxon>Arachnida</taxon>
        <taxon>Araneae</taxon>
        <taxon>Araneomorphae</taxon>
        <taxon>Entelegynae</taxon>
        <taxon>Araneoidea</taxon>
        <taxon>Nephilidae</taxon>
        <taxon>Trichonephila</taxon>
    </lineage>
</organism>
<protein>
    <submittedName>
        <fullName evidence="2">Uncharacterized protein</fullName>
    </submittedName>
</protein>
<comment type="caution">
    <text evidence="2">The sequence shown here is derived from an EMBL/GenBank/DDBJ whole genome shotgun (WGS) entry which is preliminary data.</text>
</comment>
<gene>
    <name evidence="2" type="ORF">TNCT_75491</name>
</gene>